<dbReference type="CDD" id="cd00056">
    <property type="entry name" value="ENDO3c"/>
    <property type="match status" value="1"/>
</dbReference>
<evidence type="ECO:0000256" key="3">
    <source>
        <dbReference type="ARBA" id="ARBA00022485"/>
    </source>
</evidence>
<proteinExistence type="inferred from homology"/>
<dbReference type="InterPro" id="IPR011257">
    <property type="entry name" value="DNA_glycosylase"/>
</dbReference>
<evidence type="ECO:0000256" key="4">
    <source>
        <dbReference type="ARBA" id="ARBA00022723"/>
    </source>
</evidence>
<dbReference type="AlphaFoldDB" id="A0AA35CHB6"/>
<dbReference type="SMART" id="SM00525">
    <property type="entry name" value="FES"/>
    <property type="match status" value="1"/>
</dbReference>
<keyword evidence="9" id="KW-0234">DNA repair</keyword>
<gene>
    <name evidence="12" type="ORF">caldi_00250</name>
</gene>
<comment type="cofactor">
    <cofactor evidence="1">
        <name>[4Fe-4S] cluster</name>
        <dbReference type="ChEBI" id="CHEBI:49883"/>
    </cofactor>
</comment>
<dbReference type="SMART" id="SM00478">
    <property type="entry name" value="ENDO3c"/>
    <property type="match status" value="1"/>
</dbReference>
<dbReference type="PANTHER" id="PTHR10359:SF19">
    <property type="entry name" value="DNA REPAIR GLYCOSYLASE MJ1434-RELATED"/>
    <property type="match status" value="1"/>
</dbReference>
<protein>
    <submittedName>
        <fullName evidence="12">Endonuclease III</fullName>
    </submittedName>
</protein>
<evidence type="ECO:0000256" key="1">
    <source>
        <dbReference type="ARBA" id="ARBA00001966"/>
    </source>
</evidence>
<keyword evidence="3" id="KW-0004">4Fe-4S</keyword>
<keyword evidence="10" id="KW-0326">Glycosidase</keyword>
<evidence type="ECO:0000256" key="9">
    <source>
        <dbReference type="ARBA" id="ARBA00023204"/>
    </source>
</evidence>
<evidence type="ECO:0000256" key="5">
    <source>
        <dbReference type="ARBA" id="ARBA00022763"/>
    </source>
</evidence>
<dbReference type="PANTHER" id="PTHR10359">
    <property type="entry name" value="A/G-SPECIFIC ADENINE GLYCOSYLASE/ENDONUCLEASE III"/>
    <property type="match status" value="1"/>
</dbReference>
<evidence type="ECO:0000256" key="7">
    <source>
        <dbReference type="ARBA" id="ARBA00023004"/>
    </source>
</evidence>
<dbReference type="RefSeq" id="WP_264843060.1">
    <property type="nucleotide sequence ID" value="NZ_AP025628.1"/>
</dbReference>
<keyword evidence="12" id="KW-0540">Nuclease</keyword>
<sequence length="261" mass="28750">MPAPVRRSADWIAVAPPPSGGWGPWLRGVYDRLLAHFGYQQWWPAETAFEVIVGAYLTQNIAWSNVDRAIRALRGAGLLEPAALHSAPPELVETLIRPAGYFRQKTRRLKAFLDHLFTCYGGDLQALLRRPADELRGELLTLPGVGPETADSILCYAAGRPVMVVDAYTRRTFHRLGAFTGPDTPYDAMQAFFHAHLPRDGVLLGDFHAQIVALGKEICVSRQPRCDACPLADVCAYPRERRAAAGGELVGTADRDHVQAR</sequence>
<evidence type="ECO:0000256" key="10">
    <source>
        <dbReference type="ARBA" id="ARBA00023295"/>
    </source>
</evidence>
<accession>A0AA35CHB6</accession>
<organism evidence="12 13">
    <name type="scientific">Caldinitratiruptor microaerophilus</name>
    <dbReference type="NCBI Taxonomy" id="671077"/>
    <lineage>
        <taxon>Bacteria</taxon>
        <taxon>Bacillati</taxon>
        <taxon>Bacillota</taxon>
        <taxon>Clostridia</taxon>
        <taxon>Eubacteriales</taxon>
        <taxon>Symbiobacteriaceae</taxon>
        <taxon>Caldinitratiruptor</taxon>
    </lineage>
</organism>
<dbReference type="KEGG" id="cmic:caldi_00250"/>
<keyword evidence="6" id="KW-0378">Hydrolase</keyword>
<evidence type="ECO:0000259" key="11">
    <source>
        <dbReference type="SMART" id="SM00478"/>
    </source>
</evidence>
<comment type="similarity">
    <text evidence="2">Belongs to the Nth/MutY family.</text>
</comment>
<keyword evidence="5" id="KW-0227">DNA damage</keyword>
<keyword evidence="7" id="KW-0408">Iron</keyword>
<reference evidence="12" key="1">
    <citation type="submission" date="2022-03" db="EMBL/GenBank/DDBJ databases">
        <title>Complete genome sequence of Caldinitratiruptor microaerophilus.</title>
        <authorList>
            <person name="Mukaiyama R."/>
            <person name="Nishiyama T."/>
            <person name="Ueda K."/>
        </authorList>
    </citation>
    <scope>NUCLEOTIDE SEQUENCE</scope>
    <source>
        <strain evidence="12">JCM 16183</strain>
    </source>
</reference>
<evidence type="ECO:0000313" key="12">
    <source>
        <dbReference type="EMBL" id="BDG58935.1"/>
    </source>
</evidence>
<dbReference type="Gene3D" id="1.10.340.30">
    <property type="entry name" value="Hypothetical protein, domain 2"/>
    <property type="match status" value="1"/>
</dbReference>
<evidence type="ECO:0000256" key="6">
    <source>
        <dbReference type="ARBA" id="ARBA00022801"/>
    </source>
</evidence>
<keyword evidence="13" id="KW-1185">Reference proteome</keyword>
<dbReference type="InterPro" id="IPR000445">
    <property type="entry name" value="HhH_motif"/>
</dbReference>
<dbReference type="GO" id="GO:0046872">
    <property type="term" value="F:metal ion binding"/>
    <property type="evidence" value="ECO:0007669"/>
    <property type="project" value="UniProtKB-KW"/>
</dbReference>
<dbReference type="InterPro" id="IPR023170">
    <property type="entry name" value="HhH_base_excis_C"/>
</dbReference>
<keyword evidence="8" id="KW-0411">Iron-sulfur</keyword>
<dbReference type="PIRSF" id="PIRSF001435">
    <property type="entry name" value="Nth"/>
    <property type="match status" value="1"/>
</dbReference>
<dbReference type="GO" id="GO:0019104">
    <property type="term" value="F:DNA N-glycosylase activity"/>
    <property type="evidence" value="ECO:0007669"/>
    <property type="project" value="UniProtKB-ARBA"/>
</dbReference>
<feature type="domain" description="HhH-GPD" evidence="11">
    <location>
        <begin position="57"/>
        <end position="217"/>
    </location>
</feature>
<dbReference type="InterPro" id="IPR003651">
    <property type="entry name" value="Endonuclease3_FeS-loop_motif"/>
</dbReference>
<dbReference type="GO" id="GO:0003677">
    <property type="term" value="F:DNA binding"/>
    <property type="evidence" value="ECO:0007669"/>
    <property type="project" value="InterPro"/>
</dbReference>
<dbReference type="Proteomes" id="UP001163687">
    <property type="component" value="Chromosome"/>
</dbReference>
<keyword evidence="4" id="KW-0479">Metal-binding</keyword>
<evidence type="ECO:0000256" key="8">
    <source>
        <dbReference type="ARBA" id="ARBA00023014"/>
    </source>
</evidence>
<dbReference type="GO" id="GO:0006284">
    <property type="term" value="P:base-excision repair"/>
    <property type="evidence" value="ECO:0007669"/>
    <property type="project" value="InterPro"/>
</dbReference>
<evidence type="ECO:0000313" key="13">
    <source>
        <dbReference type="Proteomes" id="UP001163687"/>
    </source>
</evidence>
<dbReference type="Gene3D" id="1.10.1670.10">
    <property type="entry name" value="Helix-hairpin-Helix base-excision DNA repair enzymes (C-terminal)"/>
    <property type="match status" value="1"/>
</dbReference>
<name>A0AA35CHB6_9FIRM</name>
<dbReference type="InterPro" id="IPR003265">
    <property type="entry name" value="HhH-GPD_domain"/>
</dbReference>
<dbReference type="GO" id="GO:0004519">
    <property type="term" value="F:endonuclease activity"/>
    <property type="evidence" value="ECO:0007669"/>
    <property type="project" value="UniProtKB-KW"/>
</dbReference>
<dbReference type="SUPFAM" id="SSF48150">
    <property type="entry name" value="DNA-glycosylase"/>
    <property type="match status" value="1"/>
</dbReference>
<keyword evidence="12" id="KW-0255">Endonuclease</keyword>
<evidence type="ECO:0000256" key="2">
    <source>
        <dbReference type="ARBA" id="ARBA00008343"/>
    </source>
</evidence>
<dbReference type="Pfam" id="PF00633">
    <property type="entry name" value="HHH"/>
    <property type="match status" value="1"/>
</dbReference>
<dbReference type="GO" id="GO:0051539">
    <property type="term" value="F:4 iron, 4 sulfur cluster binding"/>
    <property type="evidence" value="ECO:0007669"/>
    <property type="project" value="UniProtKB-KW"/>
</dbReference>
<dbReference type="Pfam" id="PF00730">
    <property type="entry name" value="HhH-GPD"/>
    <property type="match status" value="1"/>
</dbReference>
<dbReference type="EMBL" id="AP025628">
    <property type="protein sequence ID" value="BDG58935.1"/>
    <property type="molecule type" value="Genomic_DNA"/>
</dbReference>